<evidence type="ECO:0000313" key="4">
    <source>
        <dbReference type="EMBL" id="EON96966.1"/>
    </source>
</evidence>
<feature type="region of interest" description="Disordered" evidence="2">
    <location>
        <begin position="1"/>
        <end position="36"/>
    </location>
</feature>
<keyword evidence="5" id="KW-1185">Reference proteome</keyword>
<dbReference type="OrthoDB" id="10257697at2759"/>
<dbReference type="Gene3D" id="3.10.120.10">
    <property type="entry name" value="Cytochrome b5-like heme/steroid binding domain"/>
    <property type="match status" value="1"/>
</dbReference>
<dbReference type="Proteomes" id="UP000014074">
    <property type="component" value="Unassembled WGS sequence"/>
</dbReference>
<dbReference type="GO" id="GO:0012505">
    <property type="term" value="C:endomembrane system"/>
    <property type="evidence" value="ECO:0007669"/>
    <property type="project" value="TreeGrafter"/>
</dbReference>
<organism evidence="4 5">
    <name type="scientific">Phaeoacremonium minimum (strain UCR-PA7)</name>
    <name type="common">Esca disease fungus</name>
    <name type="synonym">Togninia minima</name>
    <dbReference type="NCBI Taxonomy" id="1286976"/>
    <lineage>
        <taxon>Eukaryota</taxon>
        <taxon>Fungi</taxon>
        <taxon>Dikarya</taxon>
        <taxon>Ascomycota</taxon>
        <taxon>Pezizomycotina</taxon>
        <taxon>Sordariomycetes</taxon>
        <taxon>Sordariomycetidae</taxon>
        <taxon>Togniniales</taxon>
        <taxon>Togniniaceae</taxon>
        <taxon>Phaeoacremonium</taxon>
    </lineage>
</organism>
<proteinExistence type="inferred from homology"/>
<evidence type="ECO:0000259" key="3">
    <source>
        <dbReference type="SMART" id="SM01117"/>
    </source>
</evidence>
<dbReference type="Pfam" id="PF00173">
    <property type="entry name" value="Cyt-b5"/>
    <property type="match status" value="1"/>
</dbReference>
<dbReference type="SMART" id="SM01117">
    <property type="entry name" value="Cyt-b5"/>
    <property type="match status" value="1"/>
</dbReference>
<dbReference type="FunFam" id="3.10.120.10:FF:000018">
    <property type="entry name" value="Heme/steroid binding domain protein, putative"/>
    <property type="match status" value="1"/>
</dbReference>
<dbReference type="HOGENOM" id="CLU_070889_0_0_1"/>
<dbReference type="PANTHER" id="PTHR10281:SF76">
    <property type="entry name" value="CALCUTTA CUP-RELATED"/>
    <property type="match status" value="1"/>
</dbReference>
<evidence type="ECO:0000256" key="1">
    <source>
        <dbReference type="ARBA" id="ARBA00038357"/>
    </source>
</evidence>
<dbReference type="GeneID" id="19328287"/>
<protein>
    <submittedName>
        <fullName evidence="4">Putative cytochrome b5-like heme steroid binding domain-containing protein</fullName>
    </submittedName>
</protein>
<feature type="domain" description="Cytochrome b5 heme-binding" evidence="3">
    <location>
        <begin position="99"/>
        <end position="184"/>
    </location>
</feature>
<dbReference type="EMBL" id="KB933306">
    <property type="protein sequence ID" value="EON96966.1"/>
    <property type="molecule type" value="Genomic_DNA"/>
</dbReference>
<dbReference type="InterPro" id="IPR001199">
    <property type="entry name" value="Cyt_B5-like_heme/steroid-bd"/>
</dbReference>
<dbReference type="RefSeq" id="XP_007918240.1">
    <property type="nucleotide sequence ID" value="XM_007920049.1"/>
</dbReference>
<comment type="similarity">
    <text evidence="1">Belongs to the cytochrome b5 family. MAPR subfamily.</text>
</comment>
<dbReference type="SUPFAM" id="SSF55856">
    <property type="entry name" value="Cytochrome b5-like heme/steroid binding domain"/>
    <property type="match status" value="1"/>
</dbReference>
<gene>
    <name evidence="4" type="ORF">UCRPA7_7520</name>
</gene>
<dbReference type="InterPro" id="IPR036400">
    <property type="entry name" value="Cyt_B5-like_heme/steroid_sf"/>
</dbReference>
<evidence type="ECO:0000313" key="5">
    <source>
        <dbReference type="Proteomes" id="UP000014074"/>
    </source>
</evidence>
<dbReference type="GO" id="GO:0016020">
    <property type="term" value="C:membrane"/>
    <property type="evidence" value="ECO:0007669"/>
    <property type="project" value="TreeGrafter"/>
</dbReference>
<dbReference type="InterPro" id="IPR050577">
    <property type="entry name" value="MAPR/NEUFC/NENF-like"/>
</dbReference>
<accession>R8BCD8</accession>
<dbReference type="AlphaFoldDB" id="R8BCD8"/>
<dbReference type="KEGG" id="tmn:UCRPA7_7520"/>
<feature type="compositionally biased region" description="Basic and acidic residues" evidence="2">
    <location>
        <begin position="13"/>
        <end position="26"/>
    </location>
</feature>
<sequence length="259" mass="29582">MADSESTVRQRKPKEASDKLQDEPTEKPTAVPLKKRAKEEDAYSPWLDVFRVLTFLFLASSGLSYLVSSGESFFWSMKVPPKYLQKEWWTDQFRGPIQLTPAELAAFDGTDPKKPLYLAINGTIYDVTPGARMYGPGGSYHWFAGVDAARAYVTGCFSTDRTPDMRGVEDMFLPLDDPEVDRLYTAAEMKKLQEEELQQARKQVHDALKHWVDFFANSKKYHKVGTVKRAPNWLEKEPKKDLCEVAAKGRKPRNPPKRD</sequence>
<dbReference type="PANTHER" id="PTHR10281">
    <property type="entry name" value="MEMBRANE-ASSOCIATED PROGESTERONE RECEPTOR COMPONENT-RELATED"/>
    <property type="match status" value="1"/>
</dbReference>
<name>R8BCD8_PHAM7</name>
<reference evidence="5" key="1">
    <citation type="journal article" date="2013" name="Genome Announc.">
        <title>Draft genome sequence of the ascomycete Phaeoacremonium aleophilum strain UCR-PA7, a causal agent of the esca disease complex in grapevines.</title>
        <authorList>
            <person name="Blanco-Ulate B."/>
            <person name="Rolshausen P."/>
            <person name="Cantu D."/>
        </authorList>
    </citation>
    <scope>NUCLEOTIDE SEQUENCE [LARGE SCALE GENOMIC DNA]</scope>
    <source>
        <strain evidence="5">UCR-PA7</strain>
    </source>
</reference>
<evidence type="ECO:0000256" key="2">
    <source>
        <dbReference type="SAM" id="MobiDB-lite"/>
    </source>
</evidence>
<dbReference type="eggNOG" id="KOG1110">
    <property type="taxonomic scope" value="Eukaryota"/>
</dbReference>